<proteinExistence type="predicted"/>
<dbReference type="RefSeq" id="WP_077866097.1">
    <property type="nucleotide sequence ID" value="NZ_LZYZ01000006.1"/>
</dbReference>
<evidence type="ECO:0000313" key="3">
    <source>
        <dbReference type="Proteomes" id="UP000191154"/>
    </source>
</evidence>
<feature type="transmembrane region" description="Helical" evidence="1">
    <location>
        <begin position="138"/>
        <end position="159"/>
    </location>
</feature>
<keyword evidence="1" id="KW-0812">Transmembrane</keyword>
<organism evidence="2 3">
    <name type="scientific">Clostridium saccharobutylicum</name>
    <dbReference type="NCBI Taxonomy" id="169679"/>
    <lineage>
        <taxon>Bacteria</taxon>
        <taxon>Bacillati</taxon>
        <taxon>Bacillota</taxon>
        <taxon>Clostridia</taxon>
        <taxon>Eubacteriales</taxon>
        <taxon>Clostridiaceae</taxon>
        <taxon>Clostridium</taxon>
    </lineage>
</organism>
<protein>
    <submittedName>
        <fullName evidence="2">ABC-2 family transporter protein</fullName>
    </submittedName>
</protein>
<evidence type="ECO:0000256" key="1">
    <source>
        <dbReference type="SAM" id="Phobius"/>
    </source>
</evidence>
<feature type="transmembrane region" description="Helical" evidence="1">
    <location>
        <begin position="166"/>
        <end position="192"/>
    </location>
</feature>
<dbReference type="Pfam" id="PF12730">
    <property type="entry name" value="ABC2_membrane_4"/>
    <property type="match status" value="1"/>
</dbReference>
<accession>A0A1S8N1Q8</accession>
<reference evidence="2 3" key="1">
    <citation type="submission" date="2016-05" db="EMBL/GenBank/DDBJ databases">
        <title>Microbial solvent formation.</title>
        <authorList>
            <person name="Poehlein A."/>
            <person name="Montoya Solano J.D."/>
            <person name="Flitsch S."/>
            <person name="Krabben P."/>
            <person name="Duerre P."/>
            <person name="Daniel R."/>
        </authorList>
    </citation>
    <scope>NUCLEOTIDE SEQUENCE [LARGE SCALE GENOMIC DNA]</scope>
    <source>
        <strain evidence="2 3">L1-8</strain>
    </source>
</reference>
<dbReference type="Proteomes" id="UP000191154">
    <property type="component" value="Unassembled WGS sequence"/>
</dbReference>
<feature type="transmembrane region" description="Helical" evidence="1">
    <location>
        <begin position="212"/>
        <end position="234"/>
    </location>
</feature>
<keyword evidence="1" id="KW-1133">Transmembrane helix</keyword>
<dbReference type="EMBL" id="LZYZ01000006">
    <property type="protein sequence ID" value="OOM10387.1"/>
    <property type="molecule type" value="Genomic_DNA"/>
</dbReference>
<dbReference type="AlphaFoldDB" id="A0A1S8N1Q8"/>
<dbReference type="CDD" id="cd21809">
    <property type="entry name" value="ABC-2_lan_permease-like"/>
    <property type="match status" value="1"/>
</dbReference>
<gene>
    <name evidence="2" type="ORF">CLOSAC_30080</name>
</gene>
<comment type="caution">
    <text evidence="2">The sequence shown here is derived from an EMBL/GenBank/DDBJ whole genome shotgun (WGS) entry which is preliminary data.</text>
</comment>
<feature type="transmembrane region" description="Helical" evidence="1">
    <location>
        <begin position="55"/>
        <end position="76"/>
    </location>
</feature>
<feature type="transmembrane region" description="Helical" evidence="1">
    <location>
        <begin position="16"/>
        <end position="35"/>
    </location>
</feature>
<dbReference type="STRING" id="169679.CSACC_21240"/>
<evidence type="ECO:0000313" key="2">
    <source>
        <dbReference type="EMBL" id="OOM10387.1"/>
    </source>
</evidence>
<keyword evidence="1" id="KW-0472">Membrane</keyword>
<name>A0A1S8N1Q8_CLOSA</name>
<sequence length="239" mass="26971">MFFNVLKAEQIKLHKCPIWIAFFIIPCLSAILGTFNYVNNIDVLSNGWYSLWTQHTLFFCYLCFPALIGVYCSYICRLEHMNSNWNTILTAPISFSSIYFSKFITIIKMLLLTQIFVGILFYISGKVVGITTPLPLKMFLWLLYGFFGGCAIASVQLALSLIIKSFAVPIGISLLGGIIEIAFRAKGLGLFFPYALFSIGMCANNPDSNLEYSAISFMISCLLFVIIFSLIGIFKIRRR</sequence>
<feature type="transmembrane region" description="Helical" evidence="1">
    <location>
        <begin position="97"/>
        <end position="123"/>
    </location>
</feature>